<dbReference type="EMBL" id="LAZR01023692">
    <property type="protein sequence ID" value="KKL77642.1"/>
    <property type="molecule type" value="Genomic_DNA"/>
</dbReference>
<comment type="caution">
    <text evidence="1">The sequence shown here is derived from an EMBL/GenBank/DDBJ whole genome shotgun (WGS) entry which is preliminary data.</text>
</comment>
<accession>A0A0F9HR42</accession>
<organism evidence="1">
    <name type="scientific">marine sediment metagenome</name>
    <dbReference type="NCBI Taxonomy" id="412755"/>
    <lineage>
        <taxon>unclassified sequences</taxon>
        <taxon>metagenomes</taxon>
        <taxon>ecological metagenomes</taxon>
    </lineage>
</organism>
<dbReference type="AlphaFoldDB" id="A0A0F9HR42"/>
<sequence>SDTDYFLILILNTHEDPDDYEEVFEEVSKRILKNLEDNKYIKLIPTLYKQILESSRTE</sequence>
<gene>
    <name evidence="1" type="ORF">LCGC14_2032830</name>
</gene>
<feature type="non-terminal residue" evidence="1">
    <location>
        <position position="1"/>
    </location>
</feature>
<reference evidence="1" key="1">
    <citation type="journal article" date="2015" name="Nature">
        <title>Complex archaea that bridge the gap between prokaryotes and eukaryotes.</title>
        <authorList>
            <person name="Spang A."/>
            <person name="Saw J.H."/>
            <person name="Jorgensen S.L."/>
            <person name="Zaremba-Niedzwiedzka K."/>
            <person name="Martijn J."/>
            <person name="Lind A.E."/>
            <person name="van Eijk R."/>
            <person name="Schleper C."/>
            <person name="Guy L."/>
            <person name="Ettema T.J."/>
        </authorList>
    </citation>
    <scope>NUCLEOTIDE SEQUENCE</scope>
</reference>
<protein>
    <submittedName>
        <fullName evidence="1">Uncharacterized protein</fullName>
    </submittedName>
</protein>
<name>A0A0F9HR42_9ZZZZ</name>
<evidence type="ECO:0000313" key="1">
    <source>
        <dbReference type="EMBL" id="KKL77642.1"/>
    </source>
</evidence>
<proteinExistence type="predicted"/>